<evidence type="ECO:0000313" key="3">
    <source>
        <dbReference type="Proteomes" id="UP000579281"/>
    </source>
</evidence>
<organism evidence="2 3">
    <name type="scientific">Anaerosolibacter carboniphilus</name>
    <dbReference type="NCBI Taxonomy" id="1417629"/>
    <lineage>
        <taxon>Bacteria</taxon>
        <taxon>Bacillati</taxon>
        <taxon>Bacillota</taxon>
        <taxon>Clostridia</taxon>
        <taxon>Peptostreptococcales</taxon>
        <taxon>Thermotaleaceae</taxon>
        <taxon>Anaerosolibacter</taxon>
    </lineage>
</organism>
<dbReference type="EMBL" id="JACHEN010000006">
    <property type="protein sequence ID" value="MBB6215315.1"/>
    <property type="molecule type" value="Genomic_DNA"/>
</dbReference>
<feature type="signal peptide" evidence="1">
    <location>
        <begin position="1"/>
        <end position="24"/>
    </location>
</feature>
<gene>
    <name evidence="2" type="ORF">HNQ80_001404</name>
</gene>
<evidence type="ECO:0000256" key="1">
    <source>
        <dbReference type="SAM" id="SignalP"/>
    </source>
</evidence>
<dbReference type="RefSeq" id="WP_184309493.1">
    <property type="nucleotide sequence ID" value="NZ_JACHEN010000006.1"/>
</dbReference>
<sequence>MNKVLATALALTLSVGVLTSPVLADNQETEQAPKNVLAGKIQAPEEKIIEGTIQEIQDHAWIVADQDGKEYTVPIFGFEQLEDYKKLDPTVGTKVTLKGNSLNLANGPVKIFRTAAGIKGDEDAALSETVTVFKLGNKEGIVELDKEDILKIMSDKETGGIHVVKAIPAEEGMNLTEKDFAEISEKAPVLKMKGEEGIIELDKEEILKRIKDEGVEIGEAVKGIPVEGNVISMGKDFLKELKGDLFTAHEITVGGMTLKLPAMKIAIPALPATEKVEE</sequence>
<accession>A0A841KYV9</accession>
<proteinExistence type="predicted"/>
<dbReference type="Proteomes" id="UP000579281">
    <property type="component" value="Unassembled WGS sequence"/>
</dbReference>
<evidence type="ECO:0000313" key="2">
    <source>
        <dbReference type="EMBL" id="MBB6215315.1"/>
    </source>
</evidence>
<dbReference type="AlphaFoldDB" id="A0A841KYV9"/>
<keyword evidence="3" id="KW-1185">Reference proteome</keyword>
<protein>
    <recommendedName>
        <fullName evidence="4">DUF5666 domain-containing protein</fullName>
    </recommendedName>
</protein>
<keyword evidence="1" id="KW-0732">Signal</keyword>
<feature type="chain" id="PRO_5033029918" description="DUF5666 domain-containing protein" evidence="1">
    <location>
        <begin position="25"/>
        <end position="278"/>
    </location>
</feature>
<comment type="caution">
    <text evidence="2">The sequence shown here is derived from an EMBL/GenBank/DDBJ whole genome shotgun (WGS) entry which is preliminary data.</text>
</comment>
<evidence type="ECO:0008006" key="4">
    <source>
        <dbReference type="Google" id="ProtNLM"/>
    </source>
</evidence>
<name>A0A841KYV9_9FIRM</name>
<reference evidence="2 3" key="1">
    <citation type="submission" date="2020-08" db="EMBL/GenBank/DDBJ databases">
        <title>Genomic Encyclopedia of Type Strains, Phase IV (KMG-IV): sequencing the most valuable type-strain genomes for metagenomic binning, comparative biology and taxonomic classification.</title>
        <authorList>
            <person name="Goeker M."/>
        </authorList>
    </citation>
    <scope>NUCLEOTIDE SEQUENCE [LARGE SCALE GENOMIC DNA]</scope>
    <source>
        <strain evidence="2 3">DSM 103526</strain>
    </source>
</reference>